<comment type="caution">
    <text evidence="4">The sequence shown here is derived from an EMBL/GenBank/DDBJ whole genome shotgun (WGS) entry which is preliminary data.</text>
</comment>
<gene>
    <name evidence="4" type="ORF">G6O67_006422</name>
</gene>
<keyword evidence="3" id="KW-0560">Oxidoreductase</keyword>
<evidence type="ECO:0000256" key="1">
    <source>
        <dbReference type="ARBA" id="ARBA00022723"/>
    </source>
</evidence>
<accession>A0A8H4LVF4</accession>
<dbReference type="GO" id="GO:0005506">
    <property type="term" value="F:iron ion binding"/>
    <property type="evidence" value="ECO:0007669"/>
    <property type="project" value="InterPro"/>
</dbReference>
<dbReference type="Pfam" id="PF00067">
    <property type="entry name" value="p450"/>
    <property type="match status" value="1"/>
</dbReference>
<comment type="similarity">
    <text evidence="3">Belongs to the cytochrome P450 family.</text>
</comment>
<proteinExistence type="inferred from homology"/>
<dbReference type="OrthoDB" id="4181307at2759"/>
<keyword evidence="3" id="KW-0503">Monooxygenase</keyword>
<dbReference type="SUPFAM" id="SSF48264">
    <property type="entry name" value="Cytochrome P450"/>
    <property type="match status" value="1"/>
</dbReference>
<evidence type="ECO:0000256" key="2">
    <source>
        <dbReference type="ARBA" id="ARBA00023004"/>
    </source>
</evidence>
<keyword evidence="1 3" id="KW-0479">Metal-binding</keyword>
<dbReference type="InterPro" id="IPR001128">
    <property type="entry name" value="Cyt_P450"/>
</dbReference>
<dbReference type="GO" id="GO:0016705">
    <property type="term" value="F:oxidoreductase activity, acting on paired donors, with incorporation or reduction of molecular oxygen"/>
    <property type="evidence" value="ECO:0007669"/>
    <property type="project" value="InterPro"/>
</dbReference>
<dbReference type="Proteomes" id="UP000557566">
    <property type="component" value="Unassembled WGS sequence"/>
</dbReference>
<dbReference type="AlphaFoldDB" id="A0A8H4LVF4"/>
<protein>
    <recommendedName>
        <fullName evidence="6">Cytochrome P450</fullName>
    </recommendedName>
</protein>
<keyword evidence="2 3" id="KW-0408">Iron</keyword>
<dbReference type="InterPro" id="IPR036396">
    <property type="entry name" value="Cyt_P450_sf"/>
</dbReference>
<dbReference type="InterPro" id="IPR017972">
    <property type="entry name" value="Cyt_P450_CS"/>
</dbReference>
<keyword evidence="5" id="KW-1185">Reference proteome</keyword>
<dbReference type="GO" id="GO:0020037">
    <property type="term" value="F:heme binding"/>
    <property type="evidence" value="ECO:0007669"/>
    <property type="project" value="InterPro"/>
</dbReference>
<evidence type="ECO:0000313" key="4">
    <source>
        <dbReference type="EMBL" id="KAF4506325.1"/>
    </source>
</evidence>
<sequence>MSVSRSETESDMMATITAHWKGKEINSRFIITAGTSVVPAIHHGQIREFLPSDPQANQFMPERWYSRPDMVVDDAVFAAFSTGTHSCIGKSLALPCATQ</sequence>
<dbReference type="PROSITE" id="PS00086">
    <property type="entry name" value="CYTOCHROME_P450"/>
    <property type="match status" value="1"/>
</dbReference>
<evidence type="ECO:0000256" key="3">
    <source>
        <dbReference type="RuleBase" id="RU000461"/>
    </source>
</evidence>
<evidence type="ECO:0008006" key="6">
    <source>
        <dbReference type="Google" id="ProtNLM"/>
    </source>
</evidence>
<organism evidence="4 5">
    <name type="scientific">Ophiocordyceps sinensis</name>
    <dbReference type="NCBI Taxonomy" id="72228"/>
    <lineage>
        <taxon>Eukaryota</taxon>
        <taxon>Fungi</taxon>
        <taxon>Dikarya</taxon>
        <taxon>Ascomycota</taxon>
        <taxon>Pezizomycotina</taxon>
        <taxon>Sordariomycetes</taxon>
        <taxon>Hypocreomycetidae</taxon>
        <taxon>Hypocreales</taxon>
        <taxon>Ophiocordycipitaceae</taxon>
        <taxon>Ophiocordyceps</taxon>
    </lineage>
</organism>
<name>A0A8H4LVF4_9HYPO</name>
<reference evidence="4 5" key="1">
    <citation type="journal article" date="2020" name="Genome Biol. Evol.">
        <title>A new high-quality draft genome assembly of the Chinese cordyceps Ophiocordyceps sinensis.</title>
        <authorList>
            <person name="Shu R."/>
            <person name="Zhang J."/>
            <person name="Meng Q."/>
            <person name="Zhang H."/>
            <person name="Zhou G."/>
            <person name="Li M."/>
            <person name="Wu P."/>
            <person name="Zhao Y."/>
            <person name="Chen C."/>
            <person name="Qin Q."/>
        </authorList>
    </citation>
    <scope>NUCLEOTIDE SEQUENCE [LARGE SCALE GENOMIC DNA]</scope>
    <source>
        <strain evidence="4 5">IOZ07</strain>
    </source>
</reference>
<keyword evidence="3" id="KW-0349">Heme</keyword>
<dbReference type="EMBL" id="JAAVMX010000007">
    <property type="protein sequence ID" value="KAF4506325.1"/>
    <property type="molecule type" value="Genomic_DNA"/>
</dbReference>
<dbReference type="Gene3D" id="1.10.630.10">
    <property type="entry name" value="Cytochrome P450"/>
    <property type="match status" value="1"/>
</dbReference>
<dbReference type="GO" id="GO:0004497">
    <property type="term" value="F:monooxygenase activity"/>
    <property type="evidence" value="ECO:0007669"/>
    <property type="project" value="UniProtKB-KW"/>
</dbReference>
<evidence type="ECO:0000313" key="5">
    <source>
        <dbReference type="Proteomes" id="UP000557566"/>
    </source>
</evidence>